<feature type="non-terminal residue" evidence="2">
    <location>
        <position position="181"/>
    </location>
</feature>
<name>A0A9Q1CYJ4_CONCO</name>
<organism evidence="2 3">
    <name type="scientific">Conger conger</name>
    <name type="common">Conger eel</name>
    <name type="synonym">Muraena conger</name>
    <dbReference type="NCBI Taxonomy" id="82655"/>
    <lineage>
        <taxon>Eukaryota</taxon>
        <taxon>Metazoa</taxon>
        <taxon>Chordata</taxon>
        <taxon>Craniata</taxon>
        <taxon>Vertebrata</taxon>
        <taxon>Euteleostomi</taxon>
        <taxon>Actinopterygii</taxon>
        <taxon>Neopterygii</taxon>
        <taxon>Teleostei</taxon>
        <taxon>Anguilliformes</taxon>
        <taxon>Congridae</taxon>
        <taxon>Conger</taxon>
    </lineage>
</organism>
<dbReference type="Proteomes" id="UP001152803">
    <property type="component" value="Unassembled WGS sequence"/>
</dbReference>
<keyword evidence="3" id="KW-1185">Reference proteome</keyword>
<reference evidence="2" key="1">
    <citation type="journal article" date="2023" name="Science">
        <title>Genome structures resolve the early diversification of teleost fishes.</title>
        <authorList>
            <person name="Parey E."/>
            <person name="Louis A."/>
            <person name="Montfort J."/>
            <person name="Bouchez O."/>
            <person name="Roques C."/>
            <person name="Iampietro C."/>
            <person name="Lluch J."/>
            <person name="Castinel A."/>
            <person name="Donnadieu C."/>
            <person name="Desvignes T."/>
            <person name="Floi Bucao C."/>
            <person name="Jouanno E."/>
            <person name="Wen M."/>
            <person name="Mejri S."/>
            <person name="Dirks R."/>
            <person name="Jansen H."/>
            <person name="Henkel C."/>
            <person name="Chen W.J."/>
            <person name="Zahm M."/>
            <person name="Cabau C."/>
            <person name="Klopp C."/>
            <person name="Thompson A.W."/>
            <person name="Robinson-Rechavi M."/>
            <person name="Braasch I."/>
            <person name="Lecointre G."/>
            <person name="Bobe J."/>
            <person name="Postlethwait J.H."/>
            <person name="Berthelot C."/>
            <person name="Roest Crollius H."/>
            <person name="Guiguen Y."/>
        </authorList>
    </citation>
    <scope>NUCLEOTIDE SEQUENCE</scope>
    <source>
        <strain evidence="2">Concon-B</strain>
    </source>
</reference>
<comment type="caution">
    <text evidence="2">The sequence shown here is derived from an EMBL/GenBank/DDBJ whole genome shotgun (WGS) entry which is preliminary data.</text>
</comment>
<sequence>MTAALVSAALPSWSSSLPRPWLHLRSRVCVCVCNVCVCACVCACVCVCVCVWACVCVCVCACVCNVCVCVCVSVCVCVCACVCNVCVCACVRVCACVCNVCVRACVCVHVCFHVHARACVRDRTESLGPNSSVCGVLVSPSSCLEADYLQRVKSTPTLVTGSLCQRPPTPPPGPQGGAVPR</sequence>
<evidence type="ECO:0000313" key="2">
    <source>
        <dbReference type="EMBL" id="KAJ8252676.1"/>
    </source>
</evidence>
<dbReference type="AlphaFoldDB" id="A0A9Q1CYJ4"/>
<gene>
    <name evidence="2" type="ORF">COCON_G00219880</name>
</gene>
<evidence type="ECO:0000313" key="3">
    <source>
        <dbReference type="Proteomes" id="UP001152803"/>
    </source>
</evidence>
<evidence type="ECO:0000256" key="1">
    <source>
        <dbReference type="SAM" id="MobiDB-lite"/>
    </source>
</evidence>
<accession>A0A9Q1CYJ4</accession>
<proteinExistence type="predicted"/>
<protein>
    <submittedName>
        <fullName evidence="2">Uncharacterized protein</fullName>
    </submittedName>
</protein>
<dbReference type="EMBL" id="JAFJMO010000017">
    <property type="protein sequence ID" value="KAJ8252676.1"/>
    <property type="molecule type" value="Genomic_DNA"/>
</dbReference>
<feature type="region of interest" description="Disordered" evidence="1">
    <location>
        <begin position="160"/>
        <end position="181"/>
    </location>
</feature>